<evidence type="ECO:0000313" key="1">
    <source>
        <dbReference type="EMBL" id="KKT42118.1"/>
    </source>
</evidence>
<evidence type="ECO:0000313" key="2">
    <source>
        <dbReference type="Proteomes" id="UP000034736"/>
    </source>
</evidence>
<reference evidence="1 2" key="1">
    <citation type="journal article" date="2015" name="Nature">
        <title>rRNA introns, odd ribosomes, and small enigmatic genomes across a large radiation of phyla.</title>
        <authorList>
            <person name="Brown C.T."/>
            <person name="Hug L.A."/>
            <person name="Thomas B.C."/>
            <person name="Sharon I."/>
            <person name="Castelle C.J."/>
            <person name="Singh A."/>
            <person name="Wilkins M.J."/>
            <person name="Williams K.H."/>
            <person name="Banfield J.F."/>
        </authorList>
    </citation>
    <scope>NUCLEOTIDE SEQUENCE [LARGE SCALE GENOMIC DNA]</scope>
</reference>
<organism evidence="1 2">
    <name type="scientific">Candidatus Giovannonibacteria bacterium GW2011_GWA2_44_13b</name>
    <dbReference type="NCBI Taxonomy" id="1618647"/>
    <lineage>
        <taxon>Bacteria</taxon>
        <taxon>Candidatus Giovannoniibacteriota</taxon>
    </lineage>
</organism>
<dbReference type="AlphaFoldDB" id="A0A0G1H6L8"/>
<dbReference type="Proteomes" id="UP000034736">
    <property type="component" value="Unassembled WGS sequence"/>
</dbReference>
<gene>
    <name evidence="1" type="ORF">UW30_C0002G0029</name>
</gene>
<comment type="caution">
    <text evidence="1">The sequence shown here is derived from an EMBL/GenBank/DDBJ whole genome shotgun (WGS) entry which is preliminary data.</text>
</comment>
<dbReference type="STRING" id="1618647.UW30_C0002G0029"/>
<dbReference type="EMBL" id="LCHU01000002">
    <property type="protein sequence ID" value="KKT42118.1"/>
    <property type="molecule type" value="Genomic_DNA"/>
</dbReference>
<dbReference type="SUPFAM" id="SSF52309">
    <property type="entry name" value="N-(deoxy)ribosyltransferase-like"/>
    <property type="match status" value="1"/>
</dbReference>
<proteinExistence type="predicted"/>
<name>A0A0G1H6L8_9BACT</name>
<protein>
    <submittedName>
        <fullName evidence="1">Uncharacterized protein</fullName>
    </submittedName>
</protein>
<accession>A0A0G1H6L8</accession>
<sequence>MDTFWSKDVLESLETCQNFLCLSDKAIRVLEKMQPGPVAQVCGPISTGGLGSIEKNLAVLNNAVKNLKARGLTVFEQHPLEKHIRRLCDAEMFEAYKKGDMRLLEEIYLPIFKSGYIHELHFVPLWNTSIGTAWEHEQAILLGLKIEYL</sequence>